<dbReference type="PANTHER" id="PTHR11334">
    <property type="entry name" value="MAS-RELATED G-PROTEIN COUPLED RECEPTOR"/>
    <property type="match status" value="1"/>
</dbReference>
<keyword evidence="13" id="KW-1185">Reference proteome</keyword>
<dbReference type="RefSeq" id="XP_007519689.1">
    <property type="nucleotide sequence ID" value="XM_007519627.1"/>
</dbReference>
<dbReference type="CDD" id="cd14973">
    <property type="entry name" value="7tmA_Mrgpr"/>
    <property type="match status" value="1"/>
</dbReference>
<evidence type="ECO:0000313" key="15">
    <source>
        <dbReference type="RefSeq" id="XP_060033434.1"/>
    </source>
</evidence>
<protein>
    <submittedName>
        <fullName evidence="14 15">Mas-related G-protein coupled receptor member A2-like</fullName>
    </submittedName>
</protein>
<gene>
    <name evidence="14 15" type="primary">LOC103110462</name>
</gene>
<evidence type="ECO:0000256" key="11">
    <source>
        <dbReference type="SAM" id="Phobius"/>
    </source>
</evidence>
<keyword evidence="8 10" id="KW-0807">Transducer</keyword>
<feature type="transmembrane region" description="Helical" evidence="11">
    <location>
        <begin position="167"/>
        <end position="187"/>
    </location>
</feature>
<dbReference type="PRINTS" id="PR02108">
    <property type="entry name" value="MRGPCRFAMILY"/>
</dbReference>
<feature type="transmembrane region" description="Helical" evidence="11">
    <location>
        <begin position="132"/>
        <end position="155"/>
    </location>
</feature>
<dbReference type="AlphaFoldDB" id="A0A1S2ZI34"/>
<comment type="subcellular location">
    <subcellularLocation>
        <location evidence="1">Cell membrane</location>
        <topology evidence="1">Multi-pass membrane protein</topology>
    </subcellularLocation>
</comment>
<evidence type="ECO:0000313" key="13">
    <source>
        <dbReference type="Proteomes" id="UP001652624"/>
    </source>
</evidence>
<dbReference type="PRINTS" id="PR00237">
    <property type="entry name" value="GPCRRHODOPSN"/>
</dbReference>
<dbReference type="PANTHER" id="PTHR11334:SF29">
    <property type="entry name" value="MAS-RELATED G-PROTEIN COUPLED RECEPTOR MEMBER X2"/>
    <property type="match status" value="1"/>
</dbReference>
<dbReference type="InterPro" id="IPR026234">
    <property type="entry name" value="MRGPCRFAMILY"/>
</dbReference>
<name>A0A1S2ZI34_ERIEU</name>
<evidence type="ECO:0000256" key="8">
    <source>
        <dbReference type="ARBA" id="ARBA00023224"/>
    </source>
</evidence>
<feature type="transmembrane region" description="Helical" evidence="11">
    <location>
        <begin position="235"/>
        <end position="255"/>
    </location>
</feature>
<evidence type="ECO:0000256" key="9">
    <source>
        <dbReference type="ARBA" id="ARBA00061394"/>
    </source>
</evidence>
<evidence type="ECO:0000256" key="7">
    <source>
        <dbReference type="ARBA" id="ARBA00023170"/>
    </source>
</evidence>
<feature type="transmembrane region" description="Helical" evidence="11">
    <location>
        <begin position="275"/>
        <end position="294"/>
    </location>
</feature>
<accession>A0A1S2ZI34</accession>
<evidence type="ECO:0000256" key="6">
    <source>
        <dbReference type="ARBA" id="ARBA00023136"/>
    </source>
</evidence>
<feature type="domain" description="G-protein coupled receptors family 1 profile" evidence="12">
    <location>
        <begin position="69"/>
        <end position="291"/>
    </location>
</feature>
<reference evidence="14" key="1">
    <citation type="submission" date="2025-04" db="UniProtKB">
        <authorList>
            <consortium name="RefSeq"/>
        </authorList>
    </citation>
    <scope>IDENTIFICATION</scope>
</reference>
<feature type="transmembrane region" description="Helical" evidence="11">
    <location>
        <begin position="89"/>
        <end position="112"/>
    </location>
</feature>
<dbReference type="InterPro" id="IPR017452">
    <property type="entry name" value="GPCR_Rhodpsn_7TM"/>
</dbReference>
<evidence type="ECO:0000256" key="4">
    <source>
        <dbReference type="ARBA" id="ARBA00022989"/>
    </source>
</evidence>
<dbReference type="RefSeq" id="XP_060033434.1">
    <property type="nucleotide sequence ID" value="XM_060177451.1"/>
</dbReference>
<dbReference type="Pfam" id="PF00001">
    <property type="entry name" value="7tm_1"/>
    <property type="match status" value="1"/>
</dbReference>
<organism evidence="13 14">
    <name type="scientific">Erinaceus europaeus</name>
    <name type="common">Western European hedgehog</name>
    <dbReference type="NCBI Taxonomy" id="9365"/>
    <lineage>
        <taxon>Eukaryota</taxon>
        <taxon>Metazoa</taxon>
        <taxon>Chordata</taxon>
        <taxon>Craniata</taxon>
        <taxon>Vertebrata</taxon>
        <taxon>Euteleostomi</taxon>
        <taxon>Mammalia</taxon>
        <taxon>Eutheria</taxon>
        <taxon>Laurasiatheria</taxon>
        <taxon>Eulipotyphla</taxon>
        <taxon>Erinaceidae</taxon>
        <taxon>Erinaceinae</taxon>
        <taxon>Erinaceus</taxon>
    </lineage>
</organism>
<dbReference type="GO" id="GO:0004930">
    <property type="term" value="F:G protein-coupled receptor activity"/>
    <property type="evidence" value="ECO:0007669"/>
    <property type="project" value="UniProtKB-KW"/>
</dbReference>
<dbReference type="PROSITE" id="PS00237">
    <property type="entry name" value="G_PROTEIN_RECEP_F1_1"/>
    <property type="match status" value="1"/>
</dbReference>
<dbReference type="PROSITE" id="PS50262">
    <property type="entry name" value="G_PROTEIN_RECEP_F1_2"/>
    <property type="match status" value="1"/>
</dbReference>
<dbReference type="GeneID" id="103110462"/>
<proteinExistence type="inferred from homology"/>
<keyword evidence="6 11" id="KW-0472">Membrane</keyword>
<keyword evidence="2" id="KW-1003">Cell membrane</keyword>
<dbReference type="Proteomes" id="UP001652624">
    <property type="component" value="Chromosome 17"/>
</dbReference>
<dbReference type="InParanoid" id="A0A1S2ZI34"/>
<feature type="transmembrane region" description="Helical" evidence="11">
    <location>
        <begin position="54"/>
        <end position="77"/>
    </location>
</feature>
<feature type="transmembrane region" description="Helical" evidence="11">
    <location>
        <begin position="199"/>
        <end position="223"/>
    </location>
</feature>
<dbReference type="eggNOG" id="ENOG502SNJC">
    <property type="taxonomic scope" value="Eukaryota"/>
</dbReference>
<dbReference type="Gene3D" id="1.20.1070.10">
    <property type="entry name" value="Rhodopsin 7-helix transmembrane proteins"/>
    <property type="match status" value="1"/>
</dbReference>
<dbReference type="OrthoDB" id="9666267at2759"/>
<dbReference type="SUPFAM" id="SSF81321">
    <property type="entry name" value="Family A G protein-coupled receptor-like"/>
    <property type="match status" value="1"/>
</dbReference>
<sequence>MEQDQQMDPELRGNTTGVSLSEVWDGKESLTEDKFLSYLENQDYYLYILKLRDIICLLQMLLAFCGLAGNGVVIWLLGFCIKRKPFSVYIFNLACADFTFLLFNCIVNTTFWVQEHSAVFNMLTSSVELSSFVVGVCLLTAISTERCVSVLYPIWYRCHRPAHLSSILCAVFWGLALCAVTAWHWCIFFVDSKCYGINLVYNGLCILTFLVLFVSGVTLLIRVQCGSRRRQTTRLYVTILINVLAFLLLNLPFSVYHMIYLTSVPLSYYTIDVHIFRLLMVLNSGVNPIIYFFVGRYRQPHGRKALREVLQSALNHEEEAAEQRGGIPVPRERMILPGTQSGQTSCNSTSEL</sequence>
<evidence type="ECO:0000256" key="1">
    <source>
        <dbReference type="ARBA" id="ARBA00004651"/>
    </source>
</evidence>
<dbReference type="GO" id="GO:0005886">
    <property type="term" value="C:plasma membrane"/>
    <property type="evidence" value="ECO:0007669"/>
    <property type="project" value="UniProtKB-SubCell"/>
</dbReference>
<dbReference type="InterPro" id="IPR000276">
    <property type="entry name" value="GPCR_Rhodpsn"/>
</dbReference>
<comment type="similarity">
    <text evidence="9">Belongs to the G-protein coupled receptor 1 family. Mas subfamily.</text>
</comment>
<dbReference type="FunFam" id="1.20.1070.10:FF:000193">
    <property type="entry name" value="Mas-related G-protein coupled receptor member E"/>
    <property type="match status" value="1"/>
</dbReference>
<evidence type="ECO:0000256" key="2">
    <source>
        <dbReference type="ARBA" id="ARBA00022475"/>
    </source>
</evidence>
<evidence type="ECO:0000259" key="12">
    <source>
        <dbReference type="PROSITE" id="PS50262"/>
    </source>
</evidence>
<keyword evidence="3 10" id="KW-0812">Transmembrane</keyword>
<keyword evidence="5 10" id="KW-0297">G-protein coupled receptor</keyword>
<evidence type="ECO:0000256" key="5">
    <source>
        <dbReference type="ARBA" id="ARBA00023040"/>
    </source>
</evidence>
<keyword evidence="7 10" id="KW-0675">Receptor</keyword>
<evidence type="ECO:0000256" key="10">
    <source>
        <dbReference type="RuleBase" id="RU000688"/>
    </source>
</evidence>
<keyword evidence="4 11" id="KW-1133">Transmembrane helix</keyword>
<evidence type="ECO:0000256" key="3">
    <source>
        <dbReference type="ARBA" id="ARBA00022692"/>
    </source>
</evidence>
<evidence type="ECO:0000313" key="14">
    <source>
        <dbReference type="RefSeq" id="XP_007519689.1"/>
    </source>
</evidence>